<evidence type="ECO:0000256" key="8">
    <source>
        <dbReference type="ARBA" id="ARBA00023224"/>
    </source>
</evidence>
<protein>
    <recommendedName>
        <fullName evidence="12">G-protein coupled receptors family 1 profile domain-containing protein</fullName>
    </recommendedName>
</protein>
<comment type="similarity">
    <text evidence="9">Belongs to the G-protein coupled receptor 1 family.</text>
</comment>
<name>A0A9D4H221_DREPO</name>
<dbReference type="InterPro" id="IPR000276">
    <property type="entry name" value="GPCR_Rhodpsn"/>
</dbReference>
<dbReference type="PANTHER" id="PTHR24248:SF144">
    <property type="entry name" value="G-PROTEIN COUPLED RECEPTORS FAMILY 1 PROFILE DOMAIN-CONTAINING PROTEIN"/>
    <property type="match status" value="1"/>
</dbReference>
<dbReference type="SUPFAM" id="SSF81321">
    <property type="entry name" value="Family A G protein-coupled receptor-like"/>
    <property type="match status" value="1"/>
</dbReference>
<evidence type="ECO:0000313" key="13">
    <source>
        <dbReference type="EMBL" id="KAH3827971.1"/>
    </source>
</evidence>
<dbReference type="PANTHER" id="PTHR24248">
    <property type="entry name" value="ADRENERGIC RECEPTOR-RELATED G-PROTEIN COUPLED RECEPTOR"/>
    <property type="match status" value="1"/>
</dbReference>
<evidence type="ECO:0000256" key="2">
    <source>
        <dbReference type="ARBA" id="ARBA00022475"/>
    </source>
</evidence>
<keyword evidence="2" id="KW-1003">Cell membrane</keyword>
<feature type="transmembrane region" description="Helical" evidence="11">
    <location>
        <begin position="184"/>
        <end position="209"/>
    </location>
</feature>
<evidence type="ECO:0000259" key="12">
    <source>
        <dbReference type="PROSITE" id="PS50262"/>
    </source>
</evidence>
<feature type="transmembrane region" description="Helical" evidence="11">
    <location>
        <begin position="462"/>
        <end position="484"/>
    </location>
</feature>
<feature type="domain" description="G-protein coupled receptors family 1 profile" evidence="12">
    <location>
        <begin position="42"/>
        <end position="481"/>
    </location>
</feature>
<evidence type="ECO:0000313" key="14">
    <source>
        <dbReference type="Proteomes" id="UP000828390"/>
    </source>
</evidence>
<feature type="transmembrane region" description="Helical" evidence="11">
    <location>
        <begin position="99"/>
        <end position="121"/>
    </location>
</feature>
<evidence type="ECO:0000256" key="3">
    <source>
        <dbReference type="ARBA" id="ARBA00022692"/>
    </source>
</evidence>
<comment type="caution">
    <text evidence="13">The sequence shown here is derived from an EMBL/GenBank/DDBJ whole genome shotgun (WGS) entry which is preliminary data.</text>
</comment>
<keyword evidence="14" id="KW-1185">Reference proteome</keyword>
<evidence type="ECO:0000256" key="9">
    <source>
        <dbReference type="RuleBase" id="RU000688"/>
    </source>
</evidence>
<sequence>MSSSSVNSSTPAFTSAYDNVSTASKALETIIMCVIITVTIVGNLCLWAVVLKSKALRNLTNMFILGLSTADLLVGLTNMPITVYTIIKGRWEFSHSACVVFGFLNMITLVTSVMSLCNISINRYVMVCYPQKFKDIYTVRNSVLMILGVAIFSILLSLPPLLGWSEYVYTPSHSFCFADWQNHMSYAFFMIGCCFGIPLMVMTVCNVFILRTVKFSRLRVKASSITRKRSTFGTQSENKSTEPNLSSLKRFTFNMSSLRSTTENKTKTAATEAPLVSNNKSTLNKEPNKEYQGVAKTLCSIDLESMSATAVNLNPLHNTLISSSLKVPVTSAALHTPSYKSPNSTLTHKPRNRLLHPNGKHSSAEQHSSRGSPEPSISIEPSSDVLLVIPSNSEMEINGQGSENKVHTKLPKLRKSSSKRREEIRLAFSLIIVVLVFVVCWLPYCISMLLSIFYLGHVPREFHMFTIIIGYANSGCNPIIYGVMNKRFKVGFLHIFCFWKDRNSSNFSCS</sequence>
<dbReference type="GO" id="GO:0004930">
    <property type="term" value="F:G protein-coupled receptor activity"/>
    <property type="evidence" value="ECO:0007669"/>
    <property type="project" value="UniProtKB-KW"/>
</dbReference>
<evidence type="ECO:0000256" key="5">
    <source>
        <dbReference type="ARBA" id="ARBA00023040"/>
    </source>
</evidence>
<keyword evidence="3 9" id="KW-0812">Transmembrane</keyword>
<keyword evidence="4 11" id="KW-1133">Transmembrane helix</keyword>
<evidence type="ECO:0000256" key="10">
    <source>
        <dbReference type="SAM" id="MobiDB-lite"/>
    </source>
</evidence>
<feature type="compositionally biased region" description="Low complexity" evidence="10">
    <location>
        <begin position="369"/>
        <end position="379"/>
    </location>
</feature>
<dbReference type="SMART" id="SM01381">
    <property type="entry name" value="7TM_GPCR_Srsx"/>
    <property type="match status" value="1"/>
</dbReference>
<reference evidence="13" key="1">
    <citation type="journal article" date="2019" name="bioRxiv">
        <title>The Genome of the Zebra Mussel, Dreissena polymorpha: A Resource for Invasive Species Research.</title>
        <authorList>
            <person name="McCartney M.A."/>
            <person name="Auch B."/>
            <person name="Kono T."/>
            <person name="Mallez S."/>
            <person name="Zhang Y."/>
            <person name="Obille A."/>
            <person name="Becker A."/>
            <person name="Abrahante J.E."/>
            <person name="Garbe J."/>
            <person name="Badalamenti J.P."/>
            <person name="Herman A."/>
            <person name="Mangelson H."/>
            <person name="Liachko I."/>
            <person name="Sullivan S."/>
            <person name="Sone E.D."/>
            <person name="Koren S."/>
            <person name="Silverstein K.A.T."/>
            <person name="Beckman K.B."/>
            <person name="Gohl D.M."/>
        </authorList>
    </citation>
    <scope>NUCLEOTIDE SEQUENCE</scope>
    <source>
        <strain evidence="13">Duluth1</strain>
        <tissue evidence="13">Whole animal</tissue>
    </source>
</reference>
<evidence type="ECO:0000256" key="7">
    <source>
        <dbReference type="ARBA" id="ARBA00023170"/>
    </source>
</evidence>
<dbReference type="Proteomes" id="UP000828390">
    <property type="component" value="Unassembled WGS sequence"/>
</dbReference>
<feature type="transmembrane region" description="Helical" evidence="11">
    <location>
        <begin position="63"/>
        <end position="87"/>
    </location>
</feature>
<evidence type="ECO:0000256" key="4">
    <source>
        <dbReference type="ARBA" id="ARBA00022989"/>
    </source>
</evidence>
<feature type="transmembrane region" description="Helical" evidence="11">
    <location>
        <begin position="29"/>
        <end position="51"/>
    </location>
</feature>
<organism evidence="13 14">
    <name type="scientific">Dreissena polymorpha</name>
    <name type="common">Zebra mussel</name>
    <name type="synonym">Mytilus polymorpha</name>
    <dbReference type="NCBI Taxonomy" id="45954"/>
    <lineage>
        <taxon>Eukaryota</taxon>
        <taxon>Metazoa</taxon>
        <taxon>Spiralia</taxon>
        <taxon>Lophotrochozoa</taxon>
        <taxon>Mollusca</taxon>
        <taxon>Bivalvia</taxon>
        <taxon>Autobranchia</taxon>
        <taxon>Heteroconchia</taxon>
        <taxon>Euheterodonta</taxon>
        <taxon>Imparidentia</taxon>
        <taxon>Neoheterodontei</taxon>
        <taxon>Myida</taxon>
        <taxon>Dreissenoidea</taxon>
        <taxon>Dreissenidae</taxon>
        <taxon>Dreissena</taxon>
    </lineage>
</organism>
<feature type="region of interest" description="Disordered" evidence="10">
    <location>
        <begin position="335"/>
        <end position="379"/>
    </location>
</feature>
<dbReference type="GO" id="GO:0005886">
    <property type="term" value="C:plasma membrane"/>
    <property type="evidence" value="ECO:0007669"/>
    <property type="project" value="UniProtKB-SubCell"/>
</dbReference>
<reference evidence="13" key="2">
    <citation type="submission" date="2020-11" db="EMBL/GenBank/DDBJ databases">
        <authorList>
            <person name="McCartney M.A."/>
            <person name="Auch B."/>
            <person name="Kono T."/>
            <person name="Mallez S."/>
            <person name="Becker A."/>
            <person name="Gohl D.M."/>
            <person name="Silverstein K.A.T."/>
            <person name="Koren S."/>
            <person name="Bechman K.B."/>
            <person name="Herman A."/>
            <person name="Abrahante J.E."/>
            <person name="Garbe J."/>
        </authorList>
    </citation>
    <scope>NUCLEOTIDE SEQUENCE</scope>
    <source>
        <strain evidence="13">Duluth1</strain>
        <tissue evidence="13">Whole animal</tissue>
    </source>
</reference>
<accession>A0A9D4H221</accession>
<dbReference type="AlphaFoldDB" id="A0A9D4H221"/>
<keyword evidence="8 9" id="KW-0807">Transducer</keyword>
<evidence type="ECO:0000256" key="11">
    <source>
        <dbReference type="SAM" id="Phobius"/>
    </source>
</evidence>
<evidence type="ECO:0000256" key="1">
    <source>
        <dbReference type="ARBA" id="ARBA00004651"/>
    </source>
</evidence>
<dbReference type="PRINTS" id="PR00237">
    <property type="entry name" value="GPCRRHODOPSN"/>
</dbReference>
<dbReference type="PROSITE" id="PS00237">
    <property type="entry name" value="G_PROTEIN_RECEP_F1_1"/>
    <property type="match status" value="1"/>
</dbReference>
<proteinExistence type="inferred from homology"/>
<feature type="transmembrane region" description="Helical" evidence="11">
    <location>
        <begin position="424"/>
        <end position="456"/>
    </location>
</feature>
<feature type="compositionally biased region" description="Polar residues" evidence="10">
    <location>
        <begin position="338"/>
        <end position="347"/>
    </location>
</feature>
<keyword evidence="7 9" id="KW-0675">Receptor</keyword>
<dbReference type="CDD" id="cd00637">
    <property type="entry name" value="7tm_classA_rhodopsin-like"/>
    <property type="match status" value="1"/>
</dbReference>
<evidence type="ECO:0000256" key="6">
    <source>
        <dbReference type="ARBA" id="ARBA00023136"/>
    </source>
</evidence>
<keyword evidence="6 11" id="KW-0472">Membrane</keyword>
<keyword evidence="5 9" id="KW-0297">G-protein coupled receptor</keyword>
<gene>
    <name evidence="13" type="ORF">DPMN_129917</name>
</gene>
<comment type="subcellular location">
    <subcellularLocation>
        <location evidence="1">Cell membrane</location>
        <topology evidence="1">Multi-pass membrane protein</topology>
    </subcellularLocation>
</comment>
<feature type="transmembrane region" description="Helical" evidence="11">
    <location>
        <begin position="142"/>
        <end position="164"/>
    </location>
</feature>
<dbReference type="Gene3D" id="1.20.1070.10">
    <property type="entry name" value="Rhodopsin 7-helix transmembrane proteins"/>
    <property type="match status" value="2"/>
</dbReference>
<dbReference type="PROSITE" id="PS50262">
    <property type="entry name" value="G_PROTEIN_RECEP_F1_2"/>
    <property type="match status" value="1"/>
</dbReference>
<dbReference type="EMBL" id="JAIWYP010000005">
    <property type="protein sequence ID" value="KAH3827971.1"/>
    <property type="molecule type" value="Genomic_DNA"/>
</dbReference>
<dbReference type="Pfam" id="PF00001">
    <property type="entry name" value="7tm_1"/>
    <property type="match status" value="1"/>
</dbReference>
<dbReference type="InterPro" id="IPR017452">
    <property type="entry name" value="GPCR_Rhodpsn_7TM"/>
</dbReference>